<evidence type="ECO:0000313" key="5">
    <source>
        <dbReference type="Proteomes" id="UP000291116"/>
    </source>
</evidence>
<dbReference type="GO" id="GO:0005524">
    <property type="term" value="F:ATP binding"/>
    <property type="evidence" value="ECO:0007669"/>
    <property type="project" value="InterPro"/>
</dbReference>
<organism evidence="3 5">
    <name type="scientific">Pseudo-nitzschia multistriata</name>
    <dbReference type="NCBI Taxonomy" id="183589"/>
    <lineage>
        <taxon>Eukaryota</taxon>
        <taxon>Sar</taxon>
        <taxon>Stramenopiles</taxon>
        <taxon>Ochrophyta</taxon>
        <taxon>Bacillariophyta</taxon>
        <taxon>Bacillariophyceae</taxon>
        <taxon>Bacillariophycidae</taxon>
        <taxon>Bacillariales</taxon>
        <taxon>Bacillariaceae</taxon>
        <taxon>Pseudo-nitzschia</taxon>
    </lineage>
</organism>
<dbReference type="InterPro" id="IPR011032">
    <property type="entry name" value="GroES-like_sf"/>
</dbReference>
<dbReference type="GO" id="GO:0044183">
    <property type="term" value="F:protein folding chaperone"/>
    <property type="evidence" value="ECO:0007669"/>
    <property type="project" value="InterPro"/>
</dbReference>
<dbReference type="Proteomes" id="UP000291116">
    <property type="component" value="Unassembled WGS sequence"/>
</dbReference>
<dbReference type="EMBL" id="CAACVS010000059">
    <property type="protein sequence ID" value="VEU35502.1"/>
    <property type="molecule type" value="Genomic_DNA"/>
</dbReference>
<evidence type="ECO:0000313" key="3">
    <source>
        <dbReference type="EMBL" id="VEU35502.1"/>
    </source>
</evidence>
<evidence type="ECO:0000313" key="4">
    <source>
        <dbReference type="EMBL" id="VEU37406.1"/>
    </source>
</evidence>
<reference evidence="3 5" key="1">
    <citation type="submission" date="2019-01" db="EMBL/GenBank/DDBJ databases">
        <authorList>
            <person name="Ferrante I. M."/>
        </authorList>
    </citation>
    <scope>NUCLEOTIDE SEQUENCE [LARGE SCALE GENOMIC DNA]</scope>
    <source>
        <strain evidence="3 5">B856</strain>
    </source>
</reference>
<name>A0A448Z0C8_9STRA</name>
<dbReference type="Pfam" id="PF00166">
    <property type="entry name" value="Cpn10"/>
    <property type="match status" value="1"/>
</dbReference>
<dbReference type="InterPro" id="IPR020818">
    <property type="entry name" value="Chaperonin_GroES"/>
</dbReference>
<dbReference type="AlphaFoldDB" id="A0A448Z0C8"/>
<accession>A0A448Z0C8</accession>
<feature type="chain" id="PRO_5036113295" description="Peptidylprolyl isomerase" evidence="2">
    <location>
        <begin position="25"/>
        <end position="159"/>
    </location>
</feature>
<dbReference type="SUPFAM" id="SSF50129">
    <property type="entry name" value="GroES-like"/>
    <property type="match status" value="1"/>
</dbReference>
<keyword evidence="5" id="KW-1185">Reference proteome</keyword>
<protein>
    <recommendedName>
        <fullName evidence="6">Peptidylprolyl isomerase</fullName>
    </recommendedName>
</protein>
<keyword evidence="2" id="KW-0732">Signal</keyword>
<dbReference type="CDD" id="cd00320">
    <property type="entry name" value="cpn10"/>
    <property type="match status" value="1"/>
</dbReference>
<proteinExistence type="predicted"/>
<keyword evidence="1" id="KW-0143">Chaperone</keyword>
<evidence type="ECO:0000256" key="1">
    <source>
        <dbReference type="ARBA" id="ARBA00023186"/>
    </source>
</evidence>
<dbReference type="InterPro" id="IPR037124">
    <property type="entry name" value="Chaperonin_GroES_sf"/>
</dbReference>
<evidence type="ECO:0000256" key="2">
    <source>
        <dbReference type="SAM" id="SignalP"/>
    </source>
</evidence>
<dbReference type="OrthoDB" id="184876at2759"/>
<dbReference type="EMBL" id="CAACVS010000125">
    <property type="protein sequence ID" value="VEU37406.1"/>
    <property type="molecule type" value="Genomic_DNA"/>
</dbReference>
<dbReference type="Gene3D" id="2.30.33.40">
    <property type="entry name" value="GroES chaperonin"/>
    <property type="match status" value="1"/>
</dbReference>
<gene>
    <name evidence="3" type="ORF">PSNMU_V1.4_AUG-EV-PASAV3_0022770</name>
    <name evidence="4" type="ORF">PSNMU_V1.4_AUG-EV-PASAV3_0042060</name>
</gene>
<evidence type="ECO:0008006" key="6">
    <source>
        <dbReference type="Google" id="ProtNLM"/>
    </source>
</evidence>
<feature type="signal peptide" evidence="2">
    <location>
        <begin position="1"/>
        <end position="24"/>
    </location>
</feature>
<sequence>MVSSRIERLFLVAAALAAPTAIEALAGAPQKEFTGAGIGRLNMDELAGKAGTWNCHYDMILVERLQKQKGPQDVEDDGLFVPESDMPRFHLCRVLSKGNGREEENGMVAPDINGLQVGDLVVAKNPWGIGPKDEELSDGTKLSFMREIDIAAKVTGELN</sequence>